<dbReference type="SMART" id="SM00388">
    <property type="entry name" value="HisKA"/>
    <property type="match status" value="1"/>
</dbReference>
<reference evidence="24 25" key="1">
    <citation type="submission" date="2020-05" db="EMBL/GenBank/DDBJ databases">
        <title>Genomic Encyclopedia of Type Strains, Phase IV (KMG-V): Genome sequencing to study the core and pangenomes of soil and plant-associated prokaryotes.</title>
        <authorList>
            <person name="Whitman W."/>
        </authorList>
    </citation>
    <scope>NUCLEOTIDE SEQUENCE [LARGE SCALE GENOMIC DNA]</scope>
    <source>
        <strain evidence="24 25">C29</strain>
    </source>
</reference>
<evidence type="ECO:0000256" key="5">
    <source>
        <dbReference type="ARBA" id="ARBA00012438"/>
    </source>
</evidence>
<dbReference type="SUPFAM" id="SSF55874">
    <property type="entry name" value="ATPase domain of HSP90 chaperone/DNA topoisomerase II/histidine kinase"/>
    <property type="match status" value="1"/>
</dbReference>
<evidence type="ECO:0000259" key="23">
    <source>
        <dbReference type="PROSITE" id="PS50885"/>
    </source>
</evidence>
<evidence type="ECO:0000256" key="20">
    <source>
        <dbReference type="ARBA" id="ARBA00041776"/>
    </source>
</evidence>
<evidence type="ECO:0000313" key="25">
    <source>
        <dbReference type="Proteomes" id="UP001516061"/>
    </source>
</evidence>
<keyword evidence="11" id="KW-0378">Hydrolase</keyword>
<dbReference type="Gene3D" id="3.30.565.10">
    <property type="entry name" value="Histidine kinase-like ATPase, C-terminal domain"/>
    <property type="match status" value="1"/>
</dbReference>
<protein>
    <recommendedName>
        <fullName evidence="19">Signal transduction histidine-protein kinase/phosphatase MprB</fullName>
        <ecNumber evidence="5">2.7.13.3</ecNumber>
    </recommendedName>
    <alternativeName>
        <fullName evidence="20">Mycobacterial persistence regulator B</fullName>
    </alternativeName>
</protein>
<keyword evidence="21" id="KW-1133">Transmembrane helix</keyword>
<evidence type="ECO:0000256" key="10">
    <source>
        <dbReference type="ARBA" id="ARBA00022777"/>
    </source>
</evidence>
<dbReference type="PANTHER" id="PTHR44936">
    <property type="entry name" value="SENSOR PROTEIN CREC"/>
    <property type="match status" value="1"/>
</dbReference>
<keyword evidence="7" id="KW-0597">Phosphoprotein</keyword>
<feature type="domain" description="Histidine kinase" evidence="22">
    <location>
        <begin position="242"/>
        <end position="452"/>
    </location>
</feature>
<keyword evidence="12" id="KW-0067">ATP-binding</keyword>
<dbReference type="InterPro" id="IPR050980">
    <property type="entry name" value="2C_sensor_his_kinase"/>
</dbReference>
<dbReference type="InterPro" id="IPR036097">
    <property type="entry name" value="HisK_dim/P_sf"/>
</dbReference>
<evidence type="ECO:0000256" key="1">
    <source>
        <dbReference type="ARBA" id="ARBA00000085"/>
    </source>
</evidence>
<dbReference type="CDD" id="cd00082">
    <property type="entry name" value="HisKA"/>
    <property type="match status" value="1"/>
</dbReference>
<evidence type="ECO:0000256" key="19">
    <source>
        <dbReference type="ARBA" id="ARBA00040454"/>
    </source>
</evidence>
<keyword evidence="15" id="KW-0902">Two-component regulatory system</keyword>
<dbReference type="Gene3D" id="1.10.8.500">
    <property type="entry name" value="HAMP domain in histidine kinase"/>
    <property type="match status" value="1"/>
</dbReference>
<dbReference type="EC" id="2.7.13.3" evidence="5"/>
<evidence type="ECO:0000256" key="4">
    <source>
        <dbReference type="ARBA" id="ARBA00004651"/>
    </source>
</evidence>
<evidence type="ECO:0000256" key="12">
    <source>
        <dbReference type="ARBA" id="ARBA00022840"/>
    </source>
</evidence>
<name>A0ABX2FZJ9_9BURK</name>
<dbReference type="InterPro" id="IPR003661">
    <property type="entry name" value="HisK_dim/P_dom"/>
</dbReference>
<dbReference type="RefSeq" id="WP_173804436.1">
    <property type="nucleotide sequence ID" value="NZ_JABSNM010000004.1"/>
</dbReference>
<comment type="cofactor">
    <cofactor evidence="2">
        <name>Mn(2+)</name>
        <dbReference type="ChEBI" id="CHEBI:29035"/>
    </cofactor>
</comment>
<dbReference type="InterPro" id="IPR003594">
    <property type="entry name" value="HATPase_dom"/>
</dbReference>
<dbReference type="CDD" id="cd00075">
    <property type="entry name" value="HATPase"/>
    <property type="match status" value="1"/>
</dbReference>
<dbReference type="Pfam" id="PF00512">
    <property type="entry name" value="HisKA"/>
    <property type="match status" value="1"/>
</dbReference>
<comment type="subcellular location">
    <subcellularLocation>
        <location evidence="4">Cell membrane</location>
        <topology evidence="4">Multi-pass membrane protein</topology>
    </subcellularLocation>
</comment>
<keyword evidence="16" id="KW-0346">Stress response</keyword>
<sequence>MKRPAALDRLGVRLLLLFVLLALAMTVVFMSGMQHAIGGGWRGLVRPLVRDYVDRLAEEIGSPPDVGRAQALVARLPLSIRIDGPQVQWDSHPGLQGRPERPFPPRPPWHGAGGLRWMADPQADDDDGSERGWLLVTRMTPDGHRLRFGLADVPWRHRPRSIGGLTLALLLGLTLAAYALIRRWLRPLDDIRAGAQRYGRGEFDAPIPVRDRGELGRLAGQINTMAGDLHGMLEAKRALLLAISHELRSPLTRARLNAELVEAGASREALLRDLGEMGALIGDLIEGERLAAGHAALQREPVELALLVEAVAVETAEAAGLDESALARALDFALEGVPERLDVDPARWRLLVRNLVGNALRHGAAPVRVSLAREAGELVLTVRDHGPGVSDEALAHLGEAFYRPDAARGRGQGGVGLGLHLCRLVAQAHGGRLQLRAARPGLEVQVRMPWPEPAEEGDLRR</sequence>
<evidence type="ECO:0000256" key="9">
    <source>
        <dbReference type="ARBA" id="ARBA00022741"/>
    </source>
</evidence>
<keyword evidence="14" id="KW-0904">Protein phosphatase</keyword>
<keyword evidence="21" id="KW-0812">Transmembrane</keyword>
<dbReference type="SUPFAM" id="SSF47384">
    <property type="entry name" value="Homodimeric domain of signal transducing histidine kinase"/>
    <property type="match status" value="1"/>
</dbReference>
<evidence type="ECO:0000256" key="21">
    <source>
        <dbReference type="SAM" id="Phobius"/>
    </source>
</evidence>
<evidence type="ECO:0000313" key="24">
    <source>
        <dbReference type="EMBL" id="NRT55458.1"/>
    </source>
</evidence>
<evidence type="ECO:0000259" key="22">
    <source>
        <dbReference type="PROSITE" id="PS50109"/>
    </source>
</evidence>
<comment type="cofactor">
    <cofactor evidence="3">
        <name>Mg(2+)</name>
        <dbReference type="ChEBI" id="CHEBI:18420"/>
    </cofactor>
</comment>
<dbReference type="SUPFAM" id="SSF158472">
    <property type="entry name" value="HAMP domain-like"/>
    <property type="match status" value="1"/>
</dbReference>
<feature type="domain" description="HAMP" evidence="23">
    <location>
        <begin position="182"/>
        <end position="234"/>
    </location>
</feature>
<dbReference type="PROSITE" id="PS50885">
    <property type="entry name" value="HAMP"/>
    <property type="match status" value="1"/>
</dbReference>
<keyword evidence="25" id="KW-1185">Reference proteome</keyword>
<dbReference type="InterPro" id="IPR004358">
    <property type="entry name" value="Sig_transdc_His_kin-like_C"/>
</dbReference>
<evidence type="ECO:0000256" key="15">
    <source>
        <dbReference type="ARBA" id="ARBA00023012"/>
    </source>
</evidence>
<dbReference type="InterPro" id="IPR005467">
    <property type="entry name" value="His_kinase_dom"/>
</dbReference>
<dbReference type="InterPro" id="IPR003660">
    <property type="entry name" value="HAMP_dom"/>
</dbReference>
<organism evidence="24 25">
    <name type="scientific">Sphaerotilus uruguayifluvii</name>
    <dbReference type="NCBI Taxonomy" id="2735897"/>
    <lineage>
        <taxon>Bacteria</taxon>
        <taxon>Pseudomonadati</taxon>
        <taxon>Pseudomonadota</taxon>
        <taxon>Betaproteobacteria</taxon>
        <taxon>Burkholderiales</taxon>
        <taxon>Sphaerotilaceae</taxon>
        <taxon>Sphaerotilus</taxon>
    </lineage>
</organism>
<dbReference type="PRINTS" id="PR00344">
    <property type="entry name" value="BCTRLSENSOR"/>
</dbReference>
<evidence type="ECO:0000256" key="14">
    <source>
        <dbReference type="ARBA" id="ARBA00022912"/>
    </source>
</evidence>
<feature type="transmembrane region" description="Helical" evidence="21">
    <location>
        <begin position="162"/>
        <end position="181"/>
    </location>
</feature>
<dbReference type="Proteomes" id="UP001516061">
    <property type="component" value="Unassembled WGS sequence"/>
</dbReference>
<keyword evidence="6" id="KW-1003">Cell membrane</keyword>
<gene>
    <name evidence="24" type="ORF">HNQ01_001170</name>
</gene>
<dbReference type="PANTHER" id="PTHR44936:SF9">
    <property type="entry name" value="SENSOR PROTEIN CREC"/>
    <property type="match status" value="1"/>
</dbReference>
<dbReference type="SMART" id="SM00387">
    <property type="entry name" value="HATPase_c"/>
    <property type="match status" value="1"/>
</dbReference>
<accession>A0ABX2FZJ9</accession>
<dbReference type="Pfam" id="PF00672">
    <property type="entry name" value="HAMP"/>
    <property type="match status" value="1"/>
</dbReference>
<keyword evidence="13" id="KW-0460">Magnesium</keyword>
<comment type="caution">
    <text evidence="24">The sequence shown here is derived from an EMBL/GenBank/DDBJ whole genome shotgun (WGS) entry which is preliminary data.</text>
</comment>
<keyword evidence="18" id="KW-0464">Manganese</keyword>
<keyword evidence="10 24" id="KW-0418">Kinase</keyword>
<evidence type="ECO:0000256" key="11">
    <source>
        <dbReference type="ARBA" id="ARBA00022801"/>
    </source>
</evidence>
<evidence type="ECO:0000256" key="7">
    <source>
        <dbReference type="ARBA" id="ARBA00022553"/>
    </source>
</evidence>
<dbReference type="Gene3D" id="1.10.287.130">
    <property type="match status" value="1"/>
</dbReference>
<evidence type="ECO:0000256" key="8">
    <source>
        <dbReference type="ARBA" id="ARBA00022679"/>
    </source>
</evidence>
<comment type="catalytic activity">
    <reaction evidence="1">
        <text>ATP + protein L-histidine = ADP + protein N-phospho-L-histidine.</text>
        <dbReference type="EC" id="2.7.13.3"/>
    </reaction>
</comment>
<keyword evidence="17" id="KW-0843">Virulence</keyword>
<dbReference type="EMBL" id="JABSNM010000004">
    <property type="protein sequence ID" value="NRT55458.1"/>
    <property type="molecule type" value="Genomic_DNA"/>
</dbReference>
<proteinExistence type="predicted"/>
<evidence type="ECO:0000256" key="18">
    <source>
        <dbReference type="ARBA" id="ARBA00023211"/>
    </source>
</evidence>
<evidence type="ECO:0000256" key="2">
    <source>
        <dbReference type="ARBA" id="ARBA00001936"/>
    </source>
</evidence>
<dbReference type="Pfam" id="PF02518">
    <property type="entry name" value="HATPase_c"/>
    <property type="match status" value="1"/>
</dbReference>
<dbReference type="PROSITE" id="PS50109">
    <property type="entry name" value="HIS_KIN"/>
    <property type="match status" value="1"/>
</dbReference>
<evidence type="ECO:0000256" key="3">
    <source>
        <dbReference type="ARBA" id="ARBA00001946"/>
    </source>
</evidence>
<dbReference type="GO" id="GO:0016301">
    <property type="term" value="F:kinase activity"/>
    <property type="evidence" value="ECO:0007669"/>
    <property type="project" value="UniProtKB-KW"/>
</dbReference>
<evidence type="ECO:0000256" key="16">
    <source>
        <dbReference type="ARBA" id="ARBA00023016"/>
    </source>
</evidence>
<evidence type="ECO:0000256" key="6">
    <source>
        <dbReference type="ARBA" id="ARBA00022475"/>
    </source>
</evidence>
<keyword evidence="21" id="KW-0472">Membrane</keyword>
<keyword evidence="9" id="KW-0547">Nucleotide-binding</keyword>
<keyword evidence="8" id="KW-0808">Transferase</keyword>
<evidence type="ECO:0000256" key="17">
    <source>
        <dbReference type="ARBA" id="ARBA00023026"/>
    </source>
</evidence>
<dbReference type="InterPro" id="IPR036890">
    <property type="entry name" value="HATPase_C_sf"/>
</dbReference>
<dbReference type="SMART" id="SM00304">
    <property type="entry name" value="HAMP"/>
    <property type="match status" value="1"/>
</dbReference>
<dbReference type="CDD" id="cd06225">
    <property type="entry name" value="HAMP"/>
    <property type="match status" value="1"/>
</dbReference>
<evidence type="ECO:0000256" key="13">
    <source>
        <dbReference type="ARBA" id="ARBA00022842"/>
    </source>
</evidence>